<dbReference type="PANTHER" id="PTHR22740">
    <property type="entry name" value="PROTEIN KRBA1"/>
    <property type="match status" value="1"/>
</dbReference>
<sequence>MARQVPISFKDLAVRFSEEEWRLLEEGQREFYRDVMRENYETLVSVGTAELLPLSAFLLPTEPGGTAGAGSRTEDGQELPVGGGPQGRQLQHSLHLTALVQLVKEIPEFLFGETKGTDDSPESGRASLDGDRASPQAAVPGGTCPLQGLLSCLPDSPVSRPSLATTPTSSSSCSGPPRDGGQGSPLHVKAADRPRPTDKEGPEGPSAELSTPISSPSQRKSPRRQERVALGTGVSPGTSPLQGLINCLKEILVPRPQHPDAAPGRVPPVPGLGTSRQSRVDVGPGSLPWPVKTEATLGDCPLQGLLNCLKEIPETQDKPSSPSRAGSACVQEDPGPWKRNPEGPRRLQTLPHPASPGAGGALSTVKVEESWAQSSPVPTSCQLGRQGHSPSVTRDTRAVHMPFWGPEAQEGRAREAVREDARVLSPLAACRASSSPLAALEACLKGIPTSALSPPQPPATSWSRTPQPGDAGSQRPELQPQGSHSEDASRGPLAPVGPTQRSAPGGTPTSFSSASSTDGDLDFRSPWGSRGQHPGTGYPPGSSPLQGLENCLREIPVPRPQPAQPCASAAADRGLRRVESRSWMADKEGLKGEASEPARHAQGGEAPPQSPCLASPQALTSSCVPACHQQRLKDQGPTRPGLWRWPQDGVVARPSPLHCLESSLRGILPARPLRFTCLADPSPGPGPSSSSSLYSSDGEDLRPEPELWKPLLQERGHLPSCKRPIPQSPGPSGSPTGNSSSSSSSPADNPVRTESHDRSNLWAAGKAEETGGGSLRLRREECTGRACPPGLLSSAAARGGRVREAAGAPWPVPPPEKRPGPSASEDLRGPEPRCIRPSAAARTQGGLLPGDLPELPSNSPPPAAISPVWSDTSPRPPCPCRKPLQQELHSLGATLTEKLDQLAAALAGLAQEVATMRTQVDRLRRRPRGPGPKGSASWLWSLPRGPRWAYGSAHRHLPYWRQKGPTRPKPKILQAQAEGCRSGDPQGPCRVRVPPVPPLPADTLLAEPSRPSRSPPQQPPLGPSCPAVLTGHSLLGHPGCQQRPLPPFTPAALPPLRAPAAASTDPGPSAVGGTQVSVLARPKEPRALREDLWGAEHRDPRWGAR</sequence>
<feature type="compositionally biased region" description="Basic and acidic residues" evidence="2">
    <location>
        <begin position="573"/>
        <end position="599"/>
    </location>
</feature>
<dbReference type="InParanoid" id="A0A6P6E8Y0"/>
<evidence type="ECO:0000313" key="4">
    <source>
        <dbReference type="Proteomes" id="UP000515203"/>
    </source>
</evidence>
<feature type="region of interest" description="Disordered" evidence="2">
    <location>
        <begin position="63"/>
        <end position="89"/>
    </location>
</feature>
<evidence type="ECO:0000259" key="3">
    <source>
        <dbReference type="PROSITE" id="PS50805"/>
    </source>
</evidence>
<dbReference type="Gene3D" id="6.10.140.140">
    <property type="match status" value="1"/>
</dbReference>
<feature type="compositionally biased region" description="Basic and acidic residues" evidence="2">
    <location>
        <begin position="189"/>
        <end position="202"/>
    </location>
</feature>
<dbReference type="CDD" id="cd07765">
    <property type="entry name" value="KRAB_A-box"/>
    <property type="match status" value="1"/>
</dbReference>
<reference evidence="5" key="1">
    <citation type="submission" date="2025-08" db="UniProtKB">
        <authorList>
            <consortium name="RefSeq"/>
        </authorList>
    </citation>
    <scope>IDENTIFICATION</scope>
</reference>
<dbReference type="Pfam" id="PF15287">
    <property type="entry name" value="KRBA1"/>
    <property type="match status" value="6"/>
</dbReference>
<dbReference type="GeneID" id="101591621"/>
<proteinExistence type="predicted"/>
<dbReference type="InterPro" id="IPR029317">
    <property type="entry name" value="KRBA1_rpt"/>
</dbReference>
<feature type="compositionally biased region" description="Low complexity" evidence="2">
    <location>
        <begin position="845"/>
        <end position="857"/>
    </location>
</feature>
<evidence type="ECO:0000256" key="1">
    <source>
        <dbReference type="SAM" id="Coils"/>
    </source>
</evidence>
<feature type="region of interest" description="Disordered" evidence="2">
    <location>
        <begin position="675"/>
        <end position="883"/>
    </location>
</feature>
<feature type="coiled-coil region" evidence="1">
    <location>
        <begin position="899"/>
        <end position="926"/>
    </location>
</feature>
<dbReference type="InterPro" id="IPR001909">
    <property type="entry name" value="KRAB"/>
</dbReference>
<feature type="compositionally biased region" description="Low complexity" evidence="2">
    <location>
        <begin position="730"/>
        <end position="746"/>
    </location>
</feature>
<protein>
    <submittedName>
        <fullName evidence="5">Protein KRBA1 isoform X1</fullName>
    </submittedName>
</protein>
<dbReference type="InterPro" id="IPR036051">
    <property type="entry name" value="KRAB_dom_sf"/>
</dbReference>
<feature type="compositionally biased region" description="Basic and acidic residues" evidence="2">
    <location>
        <begin position="335"/>
        <end position="345"/>
    </location>
</feature>
<dbReference type="PROSITE" id="PS50805">
    <property type="entry name" value="KRAB"/>
    <property type="match status" value="1"/>
</dbReference>
<feature type="compositionally biased region" description="Pro residues" evidence="2">
    <location>
        <begin position="1044"/>
        <end position="1057"/>
    </location>
</feature>
<keyword evidence="4" id="KW-1185">Reference proteome</keyword>
<keyword evidence="1" id="KW-0175">Coiled coil</keyword>
<dbReference type="PANTHER" id="PTHR22740:SF3">
    <property type="entry name" value="PROTEIN KRBA1"/>
    <property type="match status" value="1"/>
</dbReference>
<evidence type="ECO:0000313" key="5">
    <source>
        <dbReference type="RefSeq" id="XP_023568552.1"/>
    </source>
</evidence>
<feature type="compositionally biased region" description="Low complexity" evidence="2">
    <location>
        <begin position="687"/>
        <end position="696"/>
    </location>
</feature>
<dbReference type="RefSeq" id="XP_023568552.1">
    <property type="nucleotide sequence ID" value="XM_023712784.1"/>
</dbReference>
<feature type="region of interest" description="Disordered" evidence="2">
    <location>
        <begin position="449"/>
        <end position="617"/>
    </location>
</feature>
<feature type="region of interest" description="Disordered" evidence="2">
    <location>
        <begin position="112"/>
        <end position="142"/>
    </location>
</feature>
<dbReference type="GO" id="GO:0006355">
    <property type="term" value="P:regulation of DNA-templated transcription"/>
    <property type="evidence" value="ECO:0007669"/>
    <property type="project" value="InterPro"/>
</dbReference>
<feature type="compositionally biased region" description="Basic and acidic residues" evidence="2">
    <location>
        <begin position="815"/>
        <end position="834"/>
    </location>
</feature>
<evidence type="ECO:0000256" key="2">
    <source>
        <dbReference type="SAM" id="MobiDB-lite"/>
    </source>
</evidence>
<feature type="compositionally biased region" description="Low complexity" evidence="2">
    <location>
        <begin position="159"/>
        <end position="177"/>
    </location>
</feature>
<feature type="region of interest" description="Disordered" evidence="2">
    <location>
        <begin position="255"/>
        <end position="286"/>
    </location>
</feature>
<gene>
    <name evidence="5" type="primary">Krba1</name>
</gene>
<dbReference type="SMART" id="SM00349">
    <property type="entry name" value="KRAB"/>
    <property type="match status" value="1"/>
</dbReference>
<dbReference type="InterPro" id="IPR040095">
    <property type="entry name" value="KRBA1"/>
</dbReference>
<dbReference type="Proteomes" id="UP000515203">
    <property type="component" value="Unplaced"/>
</dbReference>
<dbReference type="SMART" id="SM01258">
    <property type="entry name" value="KRBA1"/>
    <property type="match status" value="6"/>
</dbReference>
<feature type="compositionally biased region" description="Polar residues" evidence="2">
    <location>
        <begin position="371"/>
        <end position="393"/>
    </location>
</feature>
<feature type="region of interest" description="Disordered" evidence="2">
    <location>
        <begin position="157"/>
        <end position="241"/>
    </location>
</feature>
<dbReference type="AlphaFoldDB" id="A0A6P6E8Y0"/>
<dbReference type="FunCoup" id="A0A6P6E8Y0">
    <property type="interactions" value="32"/>
</dbReference>
<feature type="compositionally biased region" description="Pro residues" evidence="2">
    <location>
        <begin position="1013"/>
        <end position="1023"/>
    </location>
</feature>
<organism evidence="4 5">
    <name type="scientific">Octodon degus</name>
    <name type="common">Degu</name>
    <name type="synonym">Sciurus degus</name>
    <dbReference type="NCBI Taxonomy" id="10160"/>
    <lineage>
        <taxon>Eukaryota</taxon>
        <taxon>Metazoa</taxon>
        <taxon>Chordata</taxon>
        <taxon>Craniata</taxon>
        <taxon>Vertebrata</taxon>
        <taxon>Euteleostomi</taxon>
        <taxon>Mammalia</taxon>
        <taxon>Eutheria</taxon>
        <taxon>Euarchontoglires</taxon>
        <taxon>Glires</taxon>
        <taxon>Rodentia</taxon>
        <taxon>Hystricomorpha</taxon>
        <taxon>Octodontidae</taxon>
        <taxon>Octodon</taxon>
    </lineage>
</organism>
<feature type="domain" description="KRAB" evidence="3">
    <location>
        <begin position="7"/>
        <end position="80"/>
    </location>
</feature>
<accession>A0A6P6E8Y0</accession>
<feature type="region of interest" description="Disordered" evidence="2">
    <location>
        <begin position="313"/>
        <end position="393"/>
    </location>
</feature>
<dbReference type="OrthoDB" id="9449942at2759"/>
<dbReference type="CTD" id="84626"/>
<dbReference type="Pfam" id="PF01352">
    <property type="entry name" value="KRAB"/>
    <property type="match status" value="1"/>
</dbReference>
<feature type="compositionally biased region" description="Basic and acidic residues" evidence="2">
    <location>
        <begin position="699"/>
        <end position="717"/>
    </location>
</feature>
<dbReference type="SUPFAM" id="SSF109640">
    <property type="entry name" value="KRAB domain (Kruppel-associated box)"/>
    <property type="match status" value="1"/>
</dbReference>
<feature type="region of interest" description="Disordered" evidence="2">
    <location>
        <begin position="975"/>
        <end position="1105"/>
    </location>
</feature>
<name>A0A6P6E8Y0_OCTDE</name>
<feature type="compositionally biased region" description="Basic and acidic residues" evidence="2">
    <location>
        <begin position="1081"/>
        <end position="1105"/>
    </location>
</feature>
<feature type="compositionally biased region" description="Polar residues" evidence="2">
    <location>
        <begin position="499"/>
        <end position="518"/>
    </location>
</feature>